<evidence type="ECO:0000313" key="6">
    <source>
        <dbReference type="Proteomes" id="UP000037712"/>
    </source>
</evidence>
<gene>
    <name evidence="5" type="ORF">Z051_08750</name>
</gene>
<dbReference type="PANTHER" id="PTHR22893:SF91">
    <property type="entry name" value="NADPH DEHYDROGENASE 2-RELATED"/>
    <property type="match status" value="1"/>
</dbReference>
<evidence type="ECO:0000256" key="2">
    <source>
        <dbReference type="ARBA" id="ARBA00005979"/>
    </source>
</evidence>
<keyword evidence="3" id="KW-0560">Oxidoreductase</keyword>
<dbReference type="GO" id="GO:0010181">
    <property type="term" value="F:FMN binding"/>
    <property type="evidence" value="ECO:0007669"/>
    <property type="project" value="InterPro"/>
</dbReference>
<dbReference type="CDD" id="cd02933">
    <property type="entry name" value="OYE_like_FMN"/>
    <property type="match status" value="1"/>
</dbReference>
<dbReference type="PANTHER" id="PTHR22893">
    <property type="entry name" value="NADH OXIDOREDUCTASE-RELATED"/>
    <property type="match status" value="1"/>
</dbReference>
<dbReference type="FunFam" id="3.20.20.70:FF:000059">
    <property type="entry name" value="N-ethylmaleimide reductase, FMN-linked"/>
    <property type="match status" value="1"/>
</dbReference>
<dbReference type="PATRIC" id="fig|1441923.3.peg.1938"/>
<dbReference type="InterPro" id="IPR001155">
    <property type="entry name" value="OxRdtase_FMN_N"/>
</dbReference>
<evidence type="ECO:0000259" key="4">
    <source>
        <dbReference type="Pfam" id="PF00724"/>
    </source>
</evidence>
<comment type="caution">
    <text evidence="5">The sequence shown here is derived from an EMBL/GenBank/DDBJ whole genome shotgun (WGS) entry which is preliminary data.</text>
</comment>
<organism evidence="5 6">
    <name type="scientific">Rhodococcus rhodochrous KG-21</name>
    <dbReference type="NCBI Taxonomy" id="1441923"/>
    <lineage>
        <taxon>Bacteria</taxon>
        <taxon>Bacillati</taxon>
        <taxon>Actinomycetota</taxon>
        <taxon>Actinomycetes</taxon>
        <taxon>Mycobacteriales</taxon>
        <taxon>Nocardiaceae</taxon>
        <taxon>Rhodococcus</taxon>
    </lineage>
</organism>
<dbReference type="EMBL" id="AZYO01000016">
    <property type="protein sequence ID" value="KOS56551.1"/>
    <property type="molecule type" value="Genomic_DNA"/>
</dbReference>
<name>A0A0N0S0Y3_RHORH</name>
<feature type="domain" description="NADH:flavin oxidoreductase/NADH oxidase N-terminal" evidence="4">
    <location>
        <begin position="2"/>
        <end position="329"/>
    </location>
</feature>
<dbReference type="RefSeq" id="WP_003938640.1">
    <property type="nucleotide sequence ID" value="NZ_AZYO01000016.1"/>
</dbReference>
<dbReference type="GO" id="GO:0005829">
    <property type="term" value="C:cytosol"/>
    <property type="evidence" value="ECO:0007669"/>
    <property type="project" value="UniProtKB-ARBA"/>
</dbReference>
<dbReference type="GO" id="GO:0016628">
    <property type="term" value="F:oxidoreductase activity, acting on the CH-CH group of donors, NAD or NADP as acceptor"/>
    <property type="evidence" value="ECO:0007669"/>
    <property type="project" value="UniProtKB-ARBA"/>
</dbReference>
<evidence type="ECO:0000256" key="1">
    <source>
        <dbReference type="ARBA" id="ARBA00001917"/>
    </source>
</evidence>
<protein>
    <submittedName>
        <fullName evidence="5">1,2-oxophytodienoate reductase</fullName>
    </submittedName>
</protein>
<reference evidence="5 6" key="1">
    <citation type="journal article" date="2015" name="Genome Announc.">
        <title>Draft Genome Sequence of Rhodococcus rhodochrous Strain KG-21, a Soil Isolate from Oil Fields of Krishna-Godavari Basin, India.</title>
        <authorList>
            <person name="Dawar C."/>
            <person name="Aggarwal R.K."/>
        </authorList>
    </citation>
    <scope>NUCLEOTIDE SEQUENCE [LARGE SCALE GENOMIC DNA]</scope>
    <source>
        <strain evidence="5 6">KG-21</strain>
    </source>
</reference>
<dbReference type="SUPFAM" id="SSF51395">
    <property type="entry name" value="FMN-linked oxidoreductases"/>
    <property type="match status" value="1"/>
</dbReference>
<evidence type="ECO:0000313" key="5">
    <source>
        <dbReference type="EMBL" id="KOS56551.1"/>
    </source>
</evidence>
<dbReference type="Proteomes" id="UP000037712">
    <property type="component" value="Unassembled WGS sequence"/>
</dbReference>
<dbReference type="Pfam" id="PF00724">
    <property type="entry name" value="Oxidored_FMN"/>
    <property type="match status" value="1"/>
</dbReference>
<proteinExistence type="inferred from homology"/>
<accession>A0A0N0S0Y3</accession>
<comment type="cofactor">
    <cofactor evidence="1">
        <name>FMN</name>
        <dbReference type="ChEBI" id="CHEBI:58210"/>
    </cofactor>
</comment>
<reference evidence="6" key="2">
    <citation type="submission" date="2015-01" db="EMBL/GenBank/DDBJ databases">
        <title>Draft genome sequence of potential hydrocarbon metabolising strain of Rhodococcus rhodochrous.</title>
        <authorList>
            <person name="Aggarwal R.K."/>
            <person name="Dawar C."/>
        </authorList>
    </citation>
    <scope>NUCLEOTIDE SEQUENCE [LARGE SCALE GENOMIC DNA]</scope>
    <source>
        <strain evidence="6">KG-21</strain>
    </source>
</reference>
<comment type="similarity">
    <text evidence="2">Belongs to the NADH:flavin oxidoreductase/NADH oxidase family.</text>
</comment>
<evidence type="ECO:0000256" key="3">
    <source>
        <dbReference type="ARBA" id="ARBA00023002"/>
    </source>
</evidence>
<dbReference type="AlphaFoldDB" id="A0A0N0S0Y3"/>
<dbReference type="Gene3D" id="3.20.20.70">
    <property type="entry name" value="Aldolase class I"/>
    <property type="match status" value="1"/>
</dbReference>
<sequence>MLFDTIKLGSIELQNRVVMAPMTRVRASETGLPSPSAARYYAQRASAGLIVSEGISPSKQGQSEPNIPGLYNDAQETAWRPITQAVHDAGGRIFAQLMHGGRVGHPEINGMQPLGASPIAARGTIFNSGGRLAFVTPIEMTVQQIQEQVQVFVDAAERAVAAGFDGVEIHGANGYLIQQFLSDSSNQRTDRYGGSHENRARFAVEVATAVSEAIGADRVGIRFSPGGKFHDMNESDPAGLYTTLVEALNPLGLAYLHILETASDELNDKLRELWTGPLIVNPAQVGSSTFVDKADADRWLARGADLIAFGRYFISNPDLVRRLRDNLELAEPDLDTFYSGGDKGYIDYPEWSPTAVG</sequence>
<dbReference type="InterPro" id="IPR045247">
    <property type="entry name" value="Oye-like"/>
</dbReference>
<dbReference type="InterPro" id="IPR013785">
    <property type="entry name" value="Aldolase_TIM"/>
</dbReference>